<evidence type="ECO:0000313" key="3">
    <source>
        <dbReference type="Proteomes" id="UP000032946"/>
    </source>
</evidence>
<dbReference type="AlphaFoldDB" id="A0A9P1NY42"/>
<accession>A0A9P1NY42</accession>
<feature type="transmembrane region" description="Helical" evidence="1">
    <location>
        <begin position="12"/>
        <end position="35"/>
    </location>
</feature>
<gene>
    <name evidence="2" type="ORF">ARTHRO_12047</name>
</gene>
<dbReference type="EMBL" id="FO818640">
    <property type="protein sequence ID" value="CDM94373.1"/>
    <property type="molecule type" value="Genomic_DNA"/>
</dbReference>
<keyword evidence="1" id="KW-1133">Transmembrane helix</keyword>
<organism evidence="2 3">
    <name type="scientific">Limnospira indica PCC 8005</name>
    <dbReference type="NCBI Taxonomy" id="376219"/>
    <lineage>
        <taxon>Bacteria</taxon>
        <taxon>Bacillati</taxon>
        <taxon>Cyanobacteriota</taxon>
        <taxon>Cyanophyceae</taxon>
        <taxon>Oscillatoriophycideae</taxon>
        <taxon>Oscillatoriales</taxon>
        <taxon>Sirenicapillariaceae</taxon>
        <taxon>Limnospira</taxon>
    </lineage>
</organism>
<keyword evidence="1" id="KW-0812">Transmembrane</keyword>
<keyword evidence="1" id="KW-0472">Membrane</keyword>
<dbReference type="Proteomes" id="UP000032946">
    <property type="component" value="Chromosome"/>
</dbReference>
<keyword evidence="3" id="KW-1185">Reference proteome</keyword>
<protein>
    <submittedName>
        <fullName evidence="2">Uncharacterized protein</fullName>
    </submittedName>
</protein>
<evidence type="ECO:0000313" key="2">
    <source>
        <dbReference type="EMBL" id="CDM94373.1"/>
    </source>
</evidence>
<name>A0A9P1NY42_9CYAN</name>
<evidence type="ECO:0000256" key="1">
    <source>
        <dbReference type="SAM" id="Phobius"/>
    </source>
</evidence>
<reference evidence="2 3" key="1">
    <citation type="submission" date="2014-02" db="EMBL/GenBank/DDBJ databases">
        <authorList>
            <person name="Genoscope - CEA"/>
        </authorList>
    </citation>
    <scope>NUCLEOTIDE SEQUENCE [LARGE SCALE GENOMIC DNA]</scope>
    <source>
        <strain evidence="2 3">PCC 8005</strain>
    </source>
</reference>
<sequence>MLGRSASVPRLATAPIMAGASRVLGLMAITGYGLTTLTKCKLYHKTQNLSIAKIKKC</sequence>
<proteinExistence type="predicted"/>